<feature type="domain" description="PDZ" evidence="5">
    <location>
        <begin position="306"/>
        <end position="397"/>
    </location>
</feature>
<dbReference type="Pfam" id="PF13365">
    <property type="entry name" value="Trypsin_2"/>
    <property type="match status" value="1"/>
</dbReference>
<evidence type="ECO:0000313" key="6">
    <source>
        <dbReference type="EMBL" id="GAA3939274.1"/>
    </source>
</evidence>
<gene>
    <name evidence="6" type="primary">algW</name>
    <name evidence="6" type="ORF">GCM10022277_39140</name>
</gene>
<dbReference type="Gene3D" id="2.40.10.120">
    <property type="match status" value="1"/>
</dbReference>
<keyword evidence="7" id="KW-1185">Reference proteome</keyword>
<evidence type="ECO:0000313" key="7">
    <source>
        <dbReference type="Proteomes" id="UP001501565"/>
    </source>
</evidence>
<comment type="caution">
    <text evidence="6">The sequence shown here is derived from an EMBL/GenBank/DDBJ whole genome shotgun (WGS) entry which is preliminary data.</text>
</comment>
<dbReference type="PANTHER" id="PTHR22939:SF129">
    <property type="entry name" value="SERINE PROTEASE HTRA2, MITOCHONDRIAL"/>
    <property type="match status" value="1"/>
</dbReference>
<evidence type="ECO:0000256" key="4">
    <source>
        <dbReference type="ARBA" id="ARBA00022825"/>
    </source>
</evidence>
<dbReference type="InterPro" id="IPR036034">
    <property type="entry name" value="PDZ_sf"/>
</dbReference>
<comment type="similarity">
    <text evidence="1">Belongs to the peptidase S1C family.</text>
</comment>
<dbReference type="RefSeq" id="WP_344800330.1">
    <property type="nucleotide sequence ID" value="NZ_BAABBN010000015.1"/>
</dbReference>
<proteinExistence type="inferred from homology"/>
<dbReference type="SMART" id="SM00228">
    <property type="entry name" value="PDZ"/>
    <property type="match status" value="1"/>
</dbReference>
<dbReference type="InterPro" id="IPR001478">
    <property type="entry name" value="PDZ"/>
</dbReference>
<evidence type="ECO:0000256" key="3">
    <source>
        <dbReference type="ARBA" id="ARBA00022801"/>
    </source>
</evidence>
<reference evidence="7" key="1">
    <citation type="journal article" date="2019" name="Int. J. Syst. Evol. Microbiol.">
        <title>The Global Catalogue of Microorganisms (GCM) 10K type strain sequencing project: providing services to taxonomists for standard genome sequencing and annotation.</title>
        <authorList>
            <consortium name="The Broad Institute Genomics Platform"/>
            <consortium name="The Broad Institute Genome Sequencing Center for Infectious Disease"/>
            <person name="Wu L."/>
            <person name="Ma J."/>
        </authorList>
    </citation>
    <scope>NUCLEOTIDE SEQUENCE [LARGE SCALE GENOMIC DNA]</scope>
    <source>
        <strain evidence="7">JCM 17551</strain>
    </source>
</reference>
<dbReference type="InterPro" id="IPR009003">
    <property type="entry name" value="Peptidase_S1_PA"/>
</dbReference>
<dbReference type="SUPFAM" id="SSF50494">
    <property type="entry name" value="Trypsin-like serine proteases"/>
    <property type="match status" value="1"/>
</dbReference>
<evidence type="ECO:0000256" key="1">
    <source>
        <dbReference type="ARBA" id="ARBA00010541"/>
    </source>
</evidence>
<organism evidence="6 7">
    <name type="scientific">Litoribacillus peritrichatus</name>
    <dbReference type="NCBI Taxonomy" id="718191"/>
    <lineage>
        <taxon>Bacteria</taxon>
        <taxon>Pseudomonadati</taxon>
        <taxon>Pseudomonadota</taxon>
        <taxon>Gammaproteobacteria</taxon>
        <taxon>Oceanospirillales</taxon>
        <taxon>Oceanospirillaceae</taxon>
        <taxon>Litoribacillus</taxon>
    </lineage>
</organism>
<dbReference type="PANTHER" id="PTHR22939">
    <property type="entry name" value="SERINE PROTEASE FAMILY S1C HTRA-RELATED"/>
    <property type="match status" value="1"/>
</dbReference>
<keyword evidence="3" id="KW-0378">Hydrolase</keyword>
<protein>
    <submittedName>
        <fullName evidence="6">Do family serine endopeptidase AlgW</fullName>
    </submittedName>
</protein>
<keyword evidence="2" id="KW-0645">Protease</keyword>
<dbReference type="EMBL" id="BAABBN010000015">
    <property type="protein sequence ID" value="GAA3939274.1"/>
    <property type="molecule type" value="Genomic_DNA"/>
</dbReference>
<evidence type="ECO:0000256" key="2">
    <source>
        <dbReference type="ARBA" id="ARBA00022670"/>
    </source>
</evidence>
<sequence>MMNRVLIPALIGLCIGMGVLLFQNTNPNALTNLFNASKGQQTEVKPSLEVSNNKAHDTSINIAKNTNPTHSTPDSQPAVAHPFVAATFADAVDASSPAVVNIYASRTVTTTAHPLLSDPKFQQYLGRFNLPQQQKMENSLGSGVLIGKDGYVLTNRHVIKGAQEIAVALSNGNKAPAKIIGTDPVTDLAVLKVELDNLPQIPLPRTDYTLRVGDIVLAIGNPFGFNQSVSIGIVSALGRSNLGITTYENFIQTDAAINPGNSGGALINANGELIGINTAVFNKGGEAQGIGFAIPVEVALLVMSDLIEYGRVNRGWLGVETIDITPALAARFDIPYHHGILITKIFKDSPAHEAGLLPGDIITHISGVAVASFRSASRQVAMVRPNDEVEIRLMRMNNALKSTVIASEHPNLR</sequence>
<keyword evidence="4" id="KW-0720">Serine protease</keyword>
<dbReference type="InterPro" id="IPR001940">
    <property type="entry name" value="Peptidase_S1C"/>
</dbReference>
<name>A0ABP7NAZ3_9GAMM</name>
<dbReference type="Pfam" id="PF13180">
    <property type="entry name" value="PDZ_2"/>
    <property type="match status" value="1"/>
</dbReference>
<evidence type="ECO:0000259" key="5">
    <source>
        <dbReference type="PROSITE" id="PS50106"/>
    </source>
</evidence>
<accession>A0ABP7NAZ3</accession>
<dbReference type="SUPFAM" id="SSF50156">
    <property type="entry name" value="PDZ domain-like"/>
    <property type="match status" value="1"/>
</dbReference>
<dbReference type="Gene3D" id="2.30.42.10">
    <property type="match status" value="1"/>
</dbReference>
<dbReference type="PROSITE" id="PS50106">
    <property type="entry name" value="PDZ"/>
    <property type="match status" value="1"/>
</dbReference>
<dbReference type="PRINTS" id="PR00834">
    <property type="entry name" value="PROTEASES2C"/>
</dbReference>
<dbReference type="Proteomes" id="UP001501565">
    <property type="component" value="Unassembled WGS sequence"/>
</dbReference>